<dbReference type="PROSITE" id="PS50966">
    <property type="entry name" value="ZF_SWIM"/>
    <property type="match status" value="1"/>
</dbReference>
<organism evidence="3 4">
    <name type="scientific">Lithospermum erythrorhizon</name>
    <name type="common">Purple gromwell</name>
    <name type="synonym">Lithospermum officinale var. erythrorhizon</name>
    <dbReference type="NCBI Taxonomy" id="34254"/>
    <lineage>
        <taxon>Eukaryota</taxon>
        <taxon>Viridiplantae</taxon>
        <taxon>Streptophyta</taxon>
        <taxon>Embryophyta</taxon>
        <taxon>Tracheophyta</taxon>
        <taxon>Spermatophyta</taxon>
        <taxon>Magnoliopsida</taxon>
        <taxon>eudicotyledons</taxon>
        <taxon>Gunneridae</taxon>
        <taxon>Pentapetalae</taxon>
        <taxon>asterids</taxon>
        <taxon>lamiids</taxon>
        <taxon>Boraginales</taxon>
        <taxon>Boraginaceae</taxon>
        <taxon>Boraginoideae</taxon>
        <taxon>Lithospermeae</taxon>
        <taxon>Lithospermum</taxon>
    </lineage>
</organism>
<evidence type="ECO:0000259" key="2">
    <source>
        <dbReference type="PROSITE" id="PS50966"/>
    </source>
</evidence>
<protein>
    <recommendedName>
        <fullName evidence="2">SWIM-type domain-containing protein</fullName>
    </recommendedName>
</protein>
<dbReference type="EMBL" id="BAABME010000310">
    <property type="protein sequence ID" value="GAA0141659.1"/>
    <property type="molecule type" value="Genomic_DNA"/>
</dbReference>
<accession>A0AAV3NQK3</accession>
<keyword evidence="4" id="KW-1185">Reference proteome</keyword>
<name>A0AAV3NQK3_LITER</name>
<dbReference type="Proteomes" id="UP001454036">
    <property type="component" value="Unassembled WGS sequence"/>
</dbReference>
<keyword evidence="1" id="KW-0479">Metal-binding</keyword>
<dbReference type="AlphaFoldDB" id="A0AAV3NQK3"/>
<evidence type="ECO:0000313" key="4">
    <source>
        <dbReference type="Proteomes" id="UP001454036"/>
    </source>
</evidence>
<evidence type="ECO:0000313" key="3">
    <source>
        <dbReference type="EMBL" id="GAA0141659.1"/>
    </source>
</evidence>
<evidence type="ECO:0000256" key="1">
    <source>
        <dbReference type="PROSITE-ProRule" id="PRU00325"/>
    </source>
</evidence>
<reference evidence="3 4" key="1">
    <citation type="submission" date="2024-01" db="EMBL/GenBank/DDBJ databases">
        <title>The complete chloroplast genome sequence of Lithospermum erythrorhizon: insights into the phylogenetic relationship among Boraginaceae species and the maternal lineages of purple gromwells.</title>
        <authorList>
            <person name="Okada T."/>
            <person name="Watanabe K."/>
        </authorList>
    </citation>
    <scope>NUCLEOTIDE SEQUENCE [LARGE SCALE GENOMIC DNA]</scope>
</reference>
<dbReference type="InterPro" id="IPR007527">
    <property type="entry name" value="Znf_SWIM"/>
</dbReference>
<comment type="caution">
    <text evidence="3">The sequence shown here is derived from an EMBL/GenBank/DDBJ whole genome shotgun (WGS) entry which is preliminary data.</text>
</comment>
<sequence>MFQKEYMNSQYLSTTHFIESVEEGGFMVECKVFKPPFGMRKTVRAYPADGTINCSCNKFERDRILCCHALAVLDRLFK</sequence>
<feature type="domain" description="SWIM-type" evidence="2">
    <location>
        <begin position="39"/>
        <end position="77"/>
    </location>
</feature>
<keyword evidence="1" id="KW-0862">Zinc</keyword>
<dbReference type="GO" id="GO:0008270">
    <property type="term" value="F:zinc ion binding"/>
    <property type="evidence" value="ECO:0007669"/>
    <property type="project" value="UniProtKB-KW"/>
</dbReference>
<dbReference type="Pfam" id="PF04434">
    <property type="entry name" value="SWIM"/>
    <property type="match status" value="1"/>
</dbReference>
<keyword evidence="1" id="KW-0863">Zinc-finger</keyword>
<gene>
    <name evidence="3" type="ORF">LIER_02754</name>
</gene>
<proteinExistence type="predicted"/>